<name>A0A383B0M6_9ZZZZ</name>
<feature type="non-terminal residue" evidence="1">
    <location>
        <position position="55"/>
    </location>
</feature>
<protein>
    <submittedName>
        <fullName evidence="1">Uncharacterized protein</fullName>
    </submittedName>
</protein>
<gene>
    <name evidence="1" type="ORF">METZ01_LOCUS465879</name>
</gene>
<sequence>MKKFLLEKMVRGWFVGDFEPTVLKTNAVEVAIQKYSKGTKEEWHYHKIATEITAI</sequence>
<proteinExistence type="predicted"/>
<accession>A0A383B0M6</accession>
<reference evidence="1" key="1">
    <citation type="submission" date="2018-05" db="EMBL/GenBank/DDBJ databases">
        <authorList>
            <person name="Lanie J.A."/>
            <person name="Ng W.-L."/>
            <person name="Kazmierczak K.M."/>
            <person name="Andrzejewski T.M."/>
            <person name="Davidsen T.M."/>
            <person name="Wayne K.J."/>
            <person name="Tettelin H."/>
            <person name="Glass J.I."/>
            <person name="Rusch D."/>
            <person name="Podicherti R."/>
            <person name="Tsui H.-C.T."/>
            <person name="Winkler M.E."/>
        </authorList>
    </citation>
    <scope>NUCLEOTIDE SEQUENCE</scope>
</reference>
<evidence type="ECO:0000313" key="1">
    <source>
        <dbReference type="EMBL" id="SVE13025.1"/>
    </source>
</evidence>
<organism evidence="1">
    <name type="scientific">marine metagenome</name>
    <dbReference type="NCBI Taxonomy" id="408172"/>
    <lineage>
        <taxon>unclassified sequences</taxon>
        <taxon>metagenomes</taxon>
        <taxon>ecological metagenomes</taxon>
    </lineage>
</organism>
<dbReference type="EMBL" id="UINC01196144">
    <property type="protein sequence ID" value="SVE13025.1"/>
    <property type="molecule type" value="Genomic_DNA"/>
</dbReference>
<dbReference type="AlphaFoldDB" id="A0A383B0M6"/>